<gene>
    <name evidence="1" type="ORF">BGZ80_000132</name>
</gene>
<dbReference type="EMBL" id="JAAAID010001021">
    <property type="protein sequence ID" value="KAG0012200.1"/>
    <property type="molecule type" value="Genomic_DNA"/>
</dbReference>
<dbReference type="PANTHER" id="PTHR13109">
    <property type="entry name" value="NEUROCHONDRIN"/>
    <property type="match status" value="1"/>
</dbReference>
<evidence type="ECO:0000313" key="1">
    <source>
        <dbReference type="EMBL" id="KAG0012200.1"/>
    </source>
</evidence>
<accession>A0A9P6MTC3</accession>
<dbReference type="AlphaFoldDB" id="A0A9P6MTC3"/>
<proteinExistence type="predicted"/>
<name>A0A9P6MTC3_9FUNG</name>
<protein>
    <submittedName>
        <fullName evidence="1">Uncharacterized protein</fullName>
    </submittedName>
</protein>
<keyword evidence="2" id="KW-1185">Reference proteome</keyword>
<dbReference type="PANTHER" id="PTHR13109:SF7">
    <property type="entry name" value="NEUROCHONDRIN"/>
    <property type="match status" value="1"/>
</dbReference>
<reference evidence="1" key="1">
    <citation type="journal article" date="2020" name="Fungal Divers.">
        <title>Resolving the Mortierellaceae phylogeny through synthesis of multi-gene phylogenetics and phylogenomics.</title>
        <authorList>
            <person name="Vandepol N."/>
            <person name="Liber J."/>
            <person name="Desiro A."/>
            <person name="Na H."/>
            <person name="Kennedy M."/>
            <person name="Barry K."/>
            <person name="Grigoriev I.V."/>
            <person name="Miller A.N."/>
            <person name="O'Donnell K."/>
            <person name="Stajich J.E."/>
            <person name="Bonito G."/>
        </authorList>
    </citation>
    <scope>NUCLEOTIDE SEQUENCE</scope>
    <source>
        <strain evidence="1">NRRL 2769</strain>
    </source>
</reference>
<comment type="caution">
    <text evidence="1">The sequence shown here is derived from an EMBL/GenBank/DDBJ whole genome shotgun (WGS) entry which is preliminary data.</text>
</comment>
<sequence>MLSSSDETENSKKILKILIRISAYPQISMILTNARYQSIIVKFILDTFDRKDETHDDATLVCKRTFLIIHEGYKQNPEVVLKITKDFLPTIMTNLSKPFCALAEAHKPEILRLMTDSVAYLPEAYVQQHVKECPKESKIWIKNLKSGLIQLLSTRQAPATRDDSFKLIGFLLQRLGPEWIFPQISLEAVTKSTSASPKKKPSPASLLASMETLSLSDVDVDKKFASLVVHLTCVEMRVLMDQLADDLTPADERTNKGVFTTEDEANQEKTRKEQVLPLTYEILEVSIGYLVRVSESEDSLENGLFDATGILKIQESLQGAFAAILDYLKDLQSSVDASPQTLASNMVYLASLRILSVWLMEDDSLHAQAASLVPPLEAVVRYCKSKSSRKSLLRLLEPILDRFHELSLD</sequence>
<dbReference type="InterPro" id="IPR008709">
    <property type="entry name" value="Neurochondrin"/>
</dbReference>
<evidence type="ECO:0000313" key="2">
    <source>
        <dbReference type="Proteomes" id="UP000703661"/>
    </source>
</evidence>
<dbReference type="Proteomes" id="UP000703661">
    <property type="component" value="Unassembled WGS sequence"/>
</dbReference>
<dbReference type="Pfam" id="PF05536">
    <property type="entry name" value="Neurochondrin"/>
    <property type="match status" value="1"/>
</dbReference>
<organism evidence="1 2">
    <name type="scientific">Entomortierella chlamydospora</name>
    <dbReference type="NCBI Taxonomy" id="101097"/>
    <lineage>
        <taxon>Eukaryota</taxon>
        <taxon>Fungi</taxon>
        <taxon>Fungi incertae sedis</taxon>
        <taxon>Mucoromycota</taxon>
        <taxon>Mortierellomycotina</taxon>
        <taxon>Mortierellomycetes</taxon>
        <taxon>Mortierellales</taxon>
        <taxon>Mortierellaceae</taxon>
        <taxon>Entomortierella</taxon>
    </lineage>
</organism>